<dbReference type="PANTHER" id="PTHR14519:SF5">
    <property type="entry name" value="VITAMIN K EPOXIDE REDUCTASE COMPLEX SUBUNIT 1-LIKE PROTEIN 1"/>
    <property type="match status" value="1"/>
</dbReference>
<dbReference type="InterPro" id="IPR038354">
    <property type="entry name" value="VKOR_sf"/>
</dbReference>
<organism evidence="14 15">
    <name type="scientific">Holothuria leucospilota</name>
    <name type="common">Black long sea cucumber</name>
    <name type="synonym">Mertensiothuria leucospilota</name>
    <dbReference type="NCBI Taxonomy" id="206669"/>
    <lineage>
        <taxon>Eukaryota</taxon>
        <taxon>Metazoa</taxon>
        <taxon>Echinodermata</taxon>
        <taxon>Eleutherozoa</taxon>
        <taxon>Echinozoa</taxon>
        <taxon>Holothuroidea</taxon>
        <taxon>Aspidochirotacea</taxon>
        <taxon>Aspidochirotida</taxon>
        <taxon>Holothuriidae</taxon>
        <taxon>Holothuria</taxon>
    </lineage>
</organism>
<keyword evidence="9 12" id="KW-0472">Membrane</keyword>
<comment type="similarity">
    <text evidence="2">Belongs to the VKOR family.</text>
</comment>
<dbReference type="Gene3D" id="1.20.1440.130">
    <property type="entry name" value="VKOR domain"/>
    <property type="match status" value="1"/>
</dbReference>
<dbReference type="GO" id="GO:0005789">
    <property type="term" value="C:endoplasmic reticulum membrane"/>
    <property type="evidence" value="ECO:0007669"/>
    <property type="project" value="UniProtKB-SubCell"/>
</dbReference>
<dbReference type="InterPro" id="IPR012932">
    <property type="entry name" value="VKOR"/>
</dbReference>
<evidence type="ECO:0000256" key="4">
    <source>
        <dbReference type="ARBA" id="ARBA00022692"/>
    </source>
</evidence>
<dbReference type="OrthoDB" id="17010at2759"/>
<dbReference type="SMART" id="SM00756">
    <property type="entry name" value="VKc"/>
    <property type="match status" value="1"/>
</dbReference>
<gene>
    <name evidence="14" type="ORF">HOLleu_10790</name>
</gene>
<evidence type="ECO:0000256" key="5">
    <source>
        <dbReference type="ARBA" id="ARBA00022719"/>
    </source>
</evidence>
<keyword evidence="6" id="KW-0256">Endoplasmic reticulum</keyword>
<keyword evidence="10" id="KW-1015">Disulfide bond</keyword>
<evidence type="ECO:0000313" key="14">
    <source>
        <dbReference type="EMBL" id="KAJ8043613.1"/>
    </source>
</evidence>
<evidence type="ECO:0000256" key="6">
    <source>
        <dbReference type="ARBA" id="ARBA00022824"/>
    </source>
</evidence>
<dbReference type="CDD" id="cd12917">
    <property type="entry name" value="VKOR_euk"/>
    <property type="match status" value="1"/>
</dbReference>
<sequence>MASKTVSRPKVSILQIYAGFLLCIAGIGLSLYAFNVETKKESDKDYTAMCDIGDRISCSKVFTSKYGRGFGLIEPILGKDNFLNVPNSIYGLVFYSLQMYLCTVHTPRASLFMLVNSLLSNAGSIYLACILYFVLEDACVVCISTYMVNFLLLLLSVMKWRQINSAKKKSD</sequence>
<feature type="domain" description="Vitamin K epoxide reductase" evidence="13">
    <location>
        <begin position="10"/>
        <end position="160"/>
    </location>
</feature>
<evidence type="ECO:0000256" key="12">
    <source>
        <dbReference type="SAM" id="Phobius"/>
    </source>
</evidence>
<keyword evidence="4 12" id="KW-0812">Transmembrane</keyword>
<dbReference type="FunFam" id="1.20.1440.130:FF:000001">
    <property type="entry name" value="Vitamin K epoxide reductase complex subunit 1-like 1"/>
    <property type="match status" value="1"/>
</dbReference>
<dbReference type="GO" id="GO:0042373">
    <property type="term" value="P:vitamin K metabolic process"/>
    <property type="evidence" value="ECO:0007669"/>
    <property type="project" value="InterPro"/>
</dbReference>
<name>A0A9Q1CF70_HOLLE</name>
<keyword evidence="8" id="KW-0560">Oxidoreductase</keyword>
<evidence type="ECO:0000256" key="7">
    <source>
        <dbReference type="ARBA" id="ARBA00022989"/>
    </source>
</evidence>
<evidence type="ECO:0000313" key="15">
    <source>
        <dbReference type="Proteomes" id="UP001152320"/>
    </source>
</evidence>
<dbReference type="Proteomes" id="UP001152320">
    <property type="component" value="Chromosome 4"/>
</dbReference>
<comment type="subcellular location">
    <subcellularLocation>
        <location evidence="1">Endoplasmic reticulum membrane</location>
        <topology evidence="1">Multi-pass membrane protein</topology>
    </subcellularLocation>
</comment>
<evidence type="ECO:0000256" key="10">
    <source>
        <dbReference type="ARBA" id="ARBA00023157"/>
    </source>
</evidence>
<evidence type="ECO:0000256" key="1">
    <source>
        <dbReference type="ARBA" id="ARBA00004477"/>
    </source>
</evidence>
<accession>A0A9Q1CF70</accession>
<evidence type="ECO:0000259" key="13">
    <source>
        <dbReference type="SMART" id="SM00756"/>
    </source>
</evidence>
<feature type="transmembrane region" description="Helical" evidence="12">
    <location>
        <begin position="111"/>
        <end position="134"/>
    </location>
</feature>
<evidence type="ECO:0000256" key="11">
    <source>
        <dbReference type="ARBA" id="ARBA00023284"/>
    </source>
</evidence>
<dbReference type="EMBL" id="JAIZAY010000004">
    <property type="protein sequence ID" value="KAJ8043613.1"/>
    <property type="molecule type" value="Genomic_DNA"/>
</dbReference>
<dbReference type="GO" id="GO:0047057">
    <property type="term" value="F:vitamin-K-epoxide reductase (warfarin-sensitive) activity"/>
    <property type="evidence" value="ECO:0007669"/>
    <property type="project" value="UniProtKB-EC"/>
</dbReference>
<dbReference type="InterPro" id="IPR042406">
    <property type="entry name" value="VKORC1/VKORC1L1"/>
</dbReference>
<reference evidence="14" key="1">
    <citation type="submission" date="2021-10" db="EMBL/GenBank/DDBJ databases">
        <title>Tropical sea cucumber genome reveals ecological adaptation and Cuvierian tubules defense mechanism.</title>
        <authorList>
            <person name="Chen T."/>
        </authorList>
    </citation>
    <scope>NUCLEOTIDE SEQUENCE</scope>
    <source>
        <strain evidence="14">Nanhai2018</strain>
        <tissue evidence="14">Muscle</tissue>
    </source>
</reference>
<feature type="transmembrane region" description="Helical" evidence="12">
    <location>
        <begin position="12"/>
        <end position="34"/>
    </location>
</feature>
<keyword evidence="15" id="KW-1185">Reference proteome</keyword>
<dbReference type="PANTHER" id="PTHR14519">
    <property type="entry name" value="VITAMIN K EPOXIDE REDUCTASE COMPLEX, SUBUNIT 1"/>
    <property type="match status" value="1"/>
</dbReference>
<evidence type="ECO:0000256" key="2">
    <source>
        <dbReference type="ARBA" id="ARBA00006214"/>
    </source>
</evidence>
<protein>
    <recommendedName>
        <fullName evidence="3">vitamin-K-epoxide reductase (warfarin-sensitive)</fullName>
        <ecNumber evidence="3">1.17.4.4</ecNumber>
    </recommendedName>
</protein>
<dbReference type="AlphaFoldDB" id="A0A9Q1CF70"/>
<evidence type="ECO:0000256" key="3">
    <source>
        <dbReference type="ARBA" id="ARBA00012278"/>
    </source>
</evidence>
<dbReference type="Pfam" id="PF07884">
    <property type="entry name" value="VKOR"/>
    <property type="match status" value="1"/>
</dbReference>
<keyword evidence="5" id="KW-0874">Quinone</keyword>
<keyword evidence="7 12" id="KW-1133">Transmembrane helix</keyword>
<keyword evidence="11" id="KW-0676">Redox-active center</keyword>
<evidence type="ECO:0000256" key="8">
    <source>
        <dbReference type="ARBA" id="ARBA00023002"/>
    </source>
</evidence>
<feature type="transmembrane region" description="Helical" evidence="12">
    <location>
        <begin position="87"/>
        <end position="104"/>
    </location>
</feature>
<proteinExistence type="inferred from homology"/>
<dbReference type="EC" id="1.17.4.4" evidence="3"/>
<feature type="transmembrane region" description="Helical" evidence="12">
    <location>
        <begin position="140"/>
        <end position="160"/>
    </location>
</feature>
<evidence type="ECO:0000256" key="9">
    <source>
        <dbReference type="ARBA" id="ARBA00023136"/>
    </source>
</evidence>
<dbReference type="GO" id="GO:0048038">
    <property type="term" value="F:quinone binding"/>
    <property type="evidence" value="ECO:0007669"/>
    <property type="project" value="UniProtKB-KW"/>
</dbReference>
<comment type="caution">
    <text evidence="14">The sequence shown here is derived from an EMBL/GenBank/DDBJ whole genome shotgun (WGS) entry which is preliminary data.</text>
</comment>